<evidence type="ECO:0000313" key="2">
    <source>
        <dbReference type="EMBL" id="RDZ28044.1"/>
    </source>
</evidence>
<proteinExistence type="predicted"/>
<keyword evidence="1" id="KW-1133">Transmembrane helix</keyword>
<dbReference type="EMBL" id="QTSU01000001">
    <property type="protein sequence ID" value="RDZ28044.1"/>
    <property type="molecule type" value="Genomic_DNA"/>
</dbReference>
<comment type="caution">
    <text evidence="2">The sequence shown here is derived from an EMBL/GenBank/DDBJ whole genome shotgun (WGS) entry which is preliminary data.</text>
</comment>
<protein>
    <submittedName>
        <fullName evidence="2">Uncharacterized protein</fullName>
    </submittedName>
</protein>
<feature type="transmembrane region" description="Helical" evidence="1">
    <location>
        <begin position="53"/>
        <end position="73"/>
    </location>
</feature>
<organism evidence="2 3">
    <name type="scientific">Lysobacter silvisoli</name>
    <dbReference type="NCBI Taxonomy" id="2293254"/>
    <lineage>
        <taxon>Bacteria</taxon>
        <taxon>Pseudomonadati</taxon>
        <taxon>Pseudomonadota</taxon>
        <taxon>Gammaproteobacteria</taxon>
        <taxon>Lysobacterales</taxon>
        <taxon>Lysobacteraceae</taxon>
        <taxon>Lysobacter</taxon>
    </lineage>
</organism>
<sequence length="89" mass="10013">MTASNVVTRFHIAMARYMRAVFHLSIVFSLIILAFAVYGLAADAPWHYPPWSIWLLLLVAAFCYAGAKLSGFVSRTLRERLQAQAAREP</sequence>
<dbReference type="AlphaFoldDB" id="A0A371K2D9"/>
<reference evidence="2 3" key="1">
    <citation type="submission" date="2018-08" db="EMBL/GenBank/DDBJ databases">
        <title>Lysobacter sp. zong2l5, whole genome shotgun sequence.</title>
        <authorList>
            <person name="Zhang X."/>
            <person name="Feng G."/>
            <person name="Zhu H."/>
        </authorList>
    </citation>
    <scope>NUCLEOTIDE SEQUENCE [LARGE SCALE GENOMIC DNA]</scope>
    <source>
        <strain evidence="3">zong2l5</strain>
    </source>
</reference>
<evidence type="ECO:0000313" key="3">
    <source>
        <dbReference type="Proteomes" id="UP000264492"/>
    </source>
</evidence>
<keyword evidence="3" id="KW-1185">Reference proteome</keyword>
<dbReference type="Proteomes" id="UP000264492">
    <property type="component" value="Unassembled WGS sequence"/>
</dbReference>
<accession>A0A371K2D9</accession>
<gene>
    <name evidence="2" type="ORF">DX914_02545</name>
</gene>
<evidence type="ECO:0000256" key="1">
    <source>
        <dbReference type="SAM" id="Phobius"/>
    </source>
</evidence>
<keyword evidence="1" id="KW-0472">Membrane</keyword>
<feature type="transmembrane region" description="Helical" evidence="1">
    <location>
        <begin position="21"/>
        <end position="41"/>
    </location>
</feature>
<keyword evidence="1" id="KW-0812">Transmembrane</keyword>
<name>A0A371K2D9_9GAMM</name>